<evidence type="ECO:0000313" key="1">
    <source>
        <dbReference type="EMBL" id="KAK9729552.1"/>
    </source>
</evidence>
<dbReference type="PANTHER" id="PTHR10285">
    <property type="entry name" value="URIDINE KINASE"/>
    <property type="match status" value="1"/>
</dbReference>
<dbReference type="Proteomes" id="UP001479436">
    <property type="component" value="Unassembled WGS sequence"/>
</dbReference>
<dbReference type="SUPFAM" id="SSF52540">
    <property type="entry name" value="P-loop containing nucleoside triphosphate hydrolases"/>
    <property type="match status" value="1"/>
</dbReference>
<organism evidence="1 2">
    <name type="scientific">Basidiobolus ranarum</name>
    <dbReference type="NCBI Taxonomy" id="34480"/>
    <lineage>
        <taxon>Eukaryota</taxon>
        <taxon>Fungi</taxon>
        <taxon>Fungi incertae sedis</taxon>
        <taxon>Zoopagomycota</taxon>
        <taxon>Entomophthoromycotina</taxon>
        <taxon>Basidiobolomycetes</taxon>
        <taxon>Basidiobolales</taxon>
        <taxon>Basidiobolaceae</taxon>
        <taxon>Basidiobolus</taxon>
    </lineage>
</organism>
<accession>A0ABR2WBL1</accession>
<keyword evidence="2" id="KW-1185">Reference proteome</keyword>
<dbReference type="InterPro" id="IPR027417">
    <property type="entry name" value="P-loop_NTPase"/>
</dbReference>
<sequence length="248" mass="27974">MAYIGGMIEIPKLLVFLRTLLFLLNLIPMCTSPIILAEYLKEKVSSLSNSSRYIVSVAGIPGSGKTTLCDEVRKHCGTDDVLVIPMDGFHLTRKQLDDLPNPIEAHERRGAEWTFDGQGLIELVRNLRDKPQGIFHAPTFDHALKDPIQDDLVVLPSHRLIIIEGLYLHLGIKPWSELSELVDEQWFVQTPPSVANQRVEIRHVHSGICKSIEEARVRVETNDALNGQFILENSLKPTRYIVLEDHSS</sequence>
<evidence type="ECO:0000313" key="2">
    <source>
        <dbReference type="Proteomes" id="UP001479436"/>
    </source>
</evidence>
<evidence type="ECO:0008006" key="3">
    <source>
        <dbReference type="Google" id="ProtNLM"/>
    </source>
</evidence>
<proteinExistence type="predicted"/>
<protein>
    <recommendedName>
        <fullName evidence="3">Phosphoribulokinase/uridine kinase domain-containing protein</fullName>
    </recommendedName>
</protein>
<reference evidence="1 2" key="1">
    <citation type="submission" date="2023-04" db="EMBL/GenBank/DDBJ databases">
        <title>Genome of Basidiobolus ranarum AG-B5.</title>
        <authorList>
            <person name="Stajich J.E."/>
            <person name="Carter-House D."/>
            <person name="Gryganskyi A."/>
        </authorList>
    </citation>
    <scope>NUCLEOTIDE SEQUENCE [LARGE SCALE GENOMIC DNA]</scope>
    <source>
        <strain evidence="1 2">AG-B5</strain>
    </source>
</reference>
<dbReference type="EMBL" id="JASJQH010006879">
    <property type="protein sequence ID" value="KAK9729552.1"/>
    <property type="molecule type" value="Genomic_DNA"/>
</dbReference>
<dbReference type="Gene3D" id="3.40.50.300">
    <property type="entry name" value="P-loop containing nucleotide triphosphate hydrolases"/>
    <property type="match status" value="2"/>
</dbReference>
<name>A0ABR2WBL1_9FUNG</name>
<gene>
    <name evidence="1" type="ORF">K7432_000233</name>
</gene>
<comment type="caution">
    <text evidence="1">The sequence shown here is derived from an EMBL/GenBank/DDBJ whole genome shotgun (WGS) entry which is preliminary data.</text>
</comment>